<dbReference type="GO" id="GO:0006412">
    <property type="term" value="P:translation"/>
    <property type="evidence" value="ECO:0007669"/>
    <property type="project" value="InterPro"/>
</dbReference>
<dbReference type="OrthoDB" id="1688503at2759"/>
<reference evidence="5 6" key="1">
    <citation type="journal article" date="2015" name="Environ. Microbiol.">
        <title>Genome analyses suggest the presence of polyploidy and recent human-driven expansions in eight global populations of the honeybee pathogen Nosema ceranae.</title>
        <authorList>
            <person name="Pelin A."/>
            <person name="Selman M."/>
            <person name="Aris-Brosou S."/>
            <person name="Farinelli L."/>
            <person name="Corradi N."/>
        </authorList>
    </citation>
    <scope>NUCLEOTIDE SEQUENCE [LARGE SCALE GENOMIC DNA]</scope>
    <source>
        <strain evidence="5 6">PA08 1199</strain>
    </source>
</reference>
<dbReference type="GO" id="GO:0003723">
    <property type="term" value="F:RNA binding"/>
    <property type="evidence" value="ECO:0007669"/>
    <property type="project" value="InterPro"/>
</dbReference>
<gene>
    <name evidence="5" type="ORF">AAJ76_230002022</name>
</gene>
<keyword evidence="6" id="KW-1185">Reference proteome</keyword>
<evidence type="ECO:0000256" key="3">
    <source>
        <dbReference type="ARBA" id="ARBA00023274"/>
    </source>
</evidence>
<dbReference type="Pfam" id="PF00467">
    <property type="entry name" value="KOW"/>
    <property type="match status" value="1"/>
</dbReference>
<dbReference type="Proteomes" id="UP000034350">
    <property type="component" value="Unassembled WGS sequence"/>
</dbReference>
<dbReference type="PANTHER" id="PTHR11143">
    <property type="entry name" value="60S RIBOSOMAL PROTEIN L26 FAMILY MEMBER"/>
    <property type="match status" value="1"/>
</dbReference>
<dbReference type="InterPro" id="IPR005824">
    <property type="entry name" value="KOW"/>
</dbReference>
<dbReference type="GeneID" id="36319611"/>
<comment type="similarity">
    <text evidence="1">Belongs to the universal ribosomal protein uL24 family.</text>
</comment>
<organism evidence="5 6">
    <name type="scientific">Vairimorpha ceranae</name>
    <dbReference type="NCBI Taxonomy" id="40302"/>
    <lineage>
        <taxon>Eukaryota</taxon>
        <taxon>Fungi</taxon>
        <taxon>Fungi incertae sedis</taxon>
        <taxon>Microsporidia</taxon>
        <taxon>Nosematidae</taxon>
        <taxon>Vairimorpha</taxon>
    </lineage>
</organism>
<name>A0A0F9YS19_9MICR</name>
<sequence length="138" mass="15938">MLAGKKTKSSLRKKQRKAMFTAVGKDRLKRMSSHLSDDLRSEYGFRSFPVAVGDIVKVHSGPFRGKEGQVMEVILKKYRITIEGCLEENEKKENVPAFIHPCNVTLVKFNLDNGRDKKLELKKEARIKHIERMHKEVE</sequence>
<dbReference type="InterPro" id="IPR005756">
    <property type="entry name" value="Ribosomal_uL24_euk/arc"/>
</dbReference>
<proteinExistence type="inferred from homology"/>
<accession>A0A0F9YS19</accession>
<evidence type="ECO:0000259" key="4">
    <source>
        <dbReference type="SMART" id="SM00739"/>
    </source>
</evidence>
<dbReference type="NCBIfam" id="TIGR01080">
    <property type="entry name" value="rplX_A_E"/>
    <property type="match status" value="1"/>
</dbReference>
<dbReference type="GO" id="GO:0015934">
    <property type="term" value="C:large ribosomal subunit"/>
    <property type="evidence" value="ECO:0007669"/>
    <property type="project" value="InterPro"/>
</dbReference>
<dbReference type="GO" id="GO:0003735">
    <property type="term" value="F:structural constituent of ribosome"/>
    <property type="evidence" value="ECO:0007669"/>
    <property type="project" value="InterPro"/>
</dbReference>
<dbReference type="Gene3D" id="2.30.30.30">
    <property type="match status" value="1"/>
</dbReference>
<dbReference type="VEuPathDB" id="MicrosporidiaDB:G9O61_00g017620"/>
<evidence type="ECO:0000313" key="5">
    <source>
        <dbReference type="EMBL" id="KKO75347.1"/>
    </source>
</evidence>
<evidence type="ECO:0000313" key="6">
    <source>
        <dbReference type="Proteomes" id="UP000034350"/>
    </source>
</evidence>
<comment type="caution">
    <text evidence="5">The sequence shown here is derived from an EMBL/GenBank/DDBJ whole genome shotgun (WGS) entry which is preliminary data.</text>
</comment>
<dbReference type="InterPro" id="IPR041988">
    <property type="entry name" value="Ribosomal_uL24_KOW"/>
</dbReference>
<dbReference type="SMART" id="SM00739">
    <property type="entry name" value="KOW"/>
    <property type="match status" value="1"/>
</dbReference>
<evidence type="ECO:0000256" key="2">
    <source>
        <dbReference type="ARBA" id="ARBA00022980"/>
    </source>
</evidence>
<feature type="domain" description="KOW" evidence="4">
    <location>
        <begin position="49"/>
        <end position="76"/>
    </location>
</feature>
<keyword evidence="2 5" id="KW-0689">Ribosomal protein</keyword>
<dbReference type="VEuPathDB" id="MicrosporidiaDB:AAJ76_230002022"/>
<dbReference type="CDD" id="cd06089">
    <property type="entry name" value="KOW_RPL26"/>
    <property type="match status" value="1"/>
</dbReference>
<dbReference type="SUPFAM" id="SSF50104">
    <property type="entry name" value="Translation proteins SH3-like domain"/>
    <property type="match status" value="1"/>
</dbReference>
<protein>
    <submittedName>
        <fullName evidence="5">50s ribosomal protein l24p</fullName>
    </submittedName>
</protein>
<dbReference type="RefSeq" id="XP_024331089.1">
    <property type="nucleotide sequence ID" value="XM_024474685.1"/>
</dbReference>
<dbReference type="Pfam" id="PF16906">
    <property type="entry name" value="Ribosomal_L26"/>
    <property type="match status" value="1"/>
</dbReference>
<dbReference type="AlphaFoldDB" id="A0A0F9YS19"/>
<dbReference type="EMBL" id="JPQZ01000023">
    <property type="protein sequence ID" value="KKO75347.1"/>
    <property type="molecule type" value="Genomic_DNA"/>
</dbReference>
<dbReference type="InterPro" id="IPR014722">
    <property type="entry name" value="Rib_uL2_dom2"/>
</dbReference>
<dbReference type="InterPro" id="IPR008991">
    <property type="entry name" value="Translation_prot_SH3-like_sf"/>
</dbReference>
<evidence type="ECO:0000256" key="1">
    <source>
        <dbReference type="ARBA" id="ARBA00010618"/>
    </source>
</evidence>
<dbReference type="VEuPathDB" id="MicrosporidiaDB:NCER_100690"/>
<keyword evidence="3" id="KW-0687">Ribonucleoprotein</keyword>